<name>A0AAV1DGY3_OLDCO</name>
<accession>A0AAV1DGY3</accession>
<evidence type="ECO:0000256" key="1">
    <source>
        <dbReference type="SAM" id="MobiDB-lite"/>
    </source>
</evidence>
<keyword evidence="3" id="KW-1185">Reference proteome</keyword>
<dbReference type="Proteomes" id="UP001161247">
    <property type="component" value="Chromosome 5"/>
</dbReference>
<organism evidence="2 3">
    <name type="scientific">Oldenlandia corymbosa var. corymbosa</name>
    <dbReference type="NCBI Taxonomy" id="529605"/>
    <lineage>
        <taxon>Eukaryota</taxon>
        <taxon>Viridiplantae</taxon>
        <taxon>Streptophyta</taxon>
        <taxon>Embryophyta</taxon>
        <taxon>Tracheophyta</taxon>
        <taxon>Spermatophyta</taxon>
        <taxon>Magnoliopsida</taxon>
        <taxon>eudicotyledons</taxon>
        <taxon>Gunneridae</taxon>
        <taxon>Pentapetalae</taxon>
        <taxon>asterids</taxon>
        <taxon>lamiids</taxon>
        <taxon>Gentianales</taxon>
        <taxon>Rubiaceae</taxon>
        <taxon>Rubioideae</taxon>
        <taxon>Spermacoceae</taxon>
        <taxon>Hedyotis-Oldenlandia complex</taxon>
        <taxon>Oldenlandia</taxon>
    </lineage>
</organism>
<sequence>MNTQFEALSATLIGKLEALISKNPPQSEPSTSTNPKGSVLGTGPNDVVTPATNKHQEHAPEVITMEQSSADLTGVREKTVVIKIPHCALPRIELPMFTGLKPREWIRICEKFSFDTANC</sequence>
<proteinExistence type="predicted"/>
<protein>
    <submittedName>
        <fullName evidence="2">OLC1v1005158C1</fullName>
    </submittedName>
</protein>
<reference evidence="2" key="1">
    <citation type="submission" date="2023-03" db="EMBL/GenBank/DDBJ databases">
        <authorList>
            <person name="Julca I."/>
        </authorList>
    </citation>
    <scope>NUCLEOTIDE SEQUENCE</scope>
</reference>
<feature type="compositionally biased region" description="Polar residues" evidence="1">
    <location>
        <begin position="23"/>
        <end position="36"/>
    </location>
</feature>
<evidence type="ECO:0000313" key="2">
    <source>
        <dbReference type="EMBL" id="CAI9106097.1"/>
    </source>
</evidence>
<evidence type="ECO:0000313" key="3">
    <source>
        <dbReference type="Proteomes" id="UP001161247"/>
    </source>
</evidence>
<dbReference type="EMBL" id="OX459122">
    <property type="protein sequence ID" value="CAI9106097.1"/>
    <property type="molecule type" value="Genomic_DNA"/>
</dbReference>
<gene>
    <name evidence="2" type="ORF">OLC1_LOCUS14667</name>
</gene>
<feature type="region of interest" description="Disordered" evidence="1">
    <location>
        <begin position="21"/>
        <end position="55"/>
    </location>
</feature>
<dbReference type="AlphaFoldDB" id="A0AAV1DGY3"/>